<proteinExistence type="predicted"/>
<evidence type="ECO:0000313" key="1">
    <source>
        <dbReference type="EMBL" id="EFN86156.1"/>
    </source>
</evidence>
<accession>E2BDV0</accession>
<dbReference type="EMBL" id="GL447689">
    <property type="protein sequence ID" value="EFN86156.1"/>
    <property type="molecule type" value="Genomic_DNA"/>
</dbReference>
<dbReference type="Proteomes" id="UP000008237">
    <property type="component" value="Unassembled WGS sequence"/>
</dbReference>
<gene>
    <name evidence="1" type="ORF">EAI_13628</name>
</gene>
<evidence type="ECO:0000313" key="2">
    <source>
        <dbReference type="Proteomes" id="UP000008237"/>
    </source>
</evidence>
<organism evidence="2">
    <name type="scientific">Harpegnathos saltator</name>
    <name type="common">Jerdon's jumping ant</name>
    <dbReference type="NCBI Taxonomy" id="610380"/>
    <lineage>
        <taxon>Eukaryota</taxon>
        <taxon>Metazoa</taxon>
        <taxon>Ecdysozoa</taxon>
        <taxon>Arthropoda</taxon>
        <taxon>Hexapoda</taxon>
        <taxon>Insecta</taxon>
        <taxon>Pterygota</taxon>
        <taxon>Neoptera</taxon>
        <taxon>Endopterygota</taxon>
        <taxon>Hymenoptera</taxon>
        <taxon>Apocrita</taxon>
        <taxon>Aculeata</taxon>
        <taxon>Formicoidea</taxon>
        <taxon>Formicidae</taxon>
        <taxon>Ponerinae</taxon>
        <taxon>Ponerini</taxon>
        <taxon>Harpegnathos</taxon>
    </lineage>
</organism>
<protein>
    <submittedName>
        <fullName evidence="1">Uncharacterized protein</fullName>
    </submittedName>
</protein>
<sequence length="112" mass="13290">MEVPWPLVCAGMAGWRTAINEDTRMYQRDTYPVSSGATKWPRWKWSVVLTPAENEARQPPLYYAKQWLAEWMPIDSESSKRSRDMLSPNEMFLLRQTKFCSINQKIYFDYSK</sequence>
<name>E2BDV0_HARSA</name>
<reference evidence="1 2" key="1">
    <citation type="journal article" date="2010" name="Science">
        <title>Genomic comparison of the ants Camponotus floridanus and Harpegnathos saltator.</title>
        <authorList>
            <person name="Bonasio R."/>
            <person name="Zhang G."/>
            <person name="Ye C."/>
            <person name="Mutti N.S."/>
            <person name="Fang X."/>
            <person name="Qin N."/>
            <person name="Donahue G."/>
            <person name="Yang P."/>
            <person name="Li Q."/>
            <person name="Li C."/>
            <person name="Zhang P."/>
            <person name="Huang Z."/>
            <person name="Berger S.L."/>
            <person name="Reinberg D."/>
            <person name="Wang J."/>
            <person name="Liebig J."/>
        </authorList>
    </citation>
    <scope>NUCLEOTIDE SEQUENCE [LARGE SCALE GENOMIC DNA]</scope>
    <source>
        <strain evidence="1 2">R22 G/1</strain>
    </source>
</reference>
<dbReference type="AlphaFoldDB" id="E2BDV0"/>
<keyword evidence="2" id="KW-1185">Reference proteome</keyword>
<dbReference type="InParanoid" id="E2BDV0"/>